<dbReference type="AlphaFoldDB" id="A0A1H3AM07"/>
<evidence type="ECO:0000313" key="3">
    <source>
        <dbReference type="Proteomes" id="UP000183400"/>
    </source>
</evidence>
<dbReference type="InterPro" id="IPR052523">
    <property type="entry name" value="Trichothecene_AcTrans"/>
</dbReference>
<name>A0A1H3AM07_9RHOB</name>
<dbReference type="PROSITE" id="PS51186">
    <property type="entry name" value="GNAT"/>
    <property type="match status" value="1"/>
</dbReference>
<dbReference type="Pfam" id="PF00583">
    <property type="entry name" value="Acetyltransf_1"/>
    <property type="match status" value="1"/>
</dbReference>
<dbReference type="InterPro" id="IPR000182">
    <property type="entry name" value="GNAT_dom"/>
</dbReference>
<dbReference type="EMBL" id="FNNP01000004">
    <property type="protein sequence ID" value="SDX30418.1"/>
    <property type="molecule type" value="Genomic_DNA"/>
</dbReference>
<sequence>MLRTSNRSEADSLLSGLALGFSADPFMRWLYPEPGDFLTNFPRVMDFFGGRAFEHDSAFRNDDFTAGALWLPPRIHPDEEQLVACFEQTVAPEKHDALFETFEQMDKYHPDEDCWHLAFIAVDPYRQGKGLGSTLLESCLRRCDEDGRPAYLESTNPANLPMYKRFGFQELGLIKADQAPPLFPMFRAAQ</sequence>
<protein>
    <submittedName>
        <fullName evidence="2">Acetyltransferase (GNAT) family protein</fullName>
    </submittedName>
</protein>
<proteinExistence type="predicted"/>
<dbReference type="STRING" id="985054.SAMN05444358_104220"/>
<dbReference type="CDD" id="cd04301">
    <property type="entry name" value="NAT_SF"/>
    <property type="match status" value="1"/>
</dbReference>
<evidence type="ECO:0000259" key="1">
    <source>
        <dbReference type="PROSITE" id="PS51186"/>
    </source>
</evidence>
<reference evidence="3" key="1">
    <citation type="submission" date="2016-10" db="EMBL/GenBank/DDBJ databases">
        <authorList>
            <person name="Varghese N."/>
            <person name="Submissions S."/>
        </authorList>
    </citation>
    <scope>NUCLEOTIDE SEQUENCE [LARGE SCALE GENOMIC DNA]</scope>
    <source>
        <strain evidence="3">DSM 27839</strain>
    </source>
</reference>
<keyword evidence="3" id="KW-1185">Reference proteome</keyword>
<dbReference type="Gene3D" id="3.40.630.30">
    <property type="match status" value="1"/>
</dbReference>
<dbReference type="GO" id="GO:0016747">
    <property type="term" value="F:acyltransferase activity, transferring groups other than amino-acyl groups"/>
    <property type="evidence" value="ECO:0007669"/>
    <property type="project" value="InterPro"/>
</dbReference>
<dbReference type="SUPFAM" id="SSF55729">
    <property type="entry name" value="Acyl-CoA N-acyltransferases (Nat)"/>
    <property type="match status" value="1"/>
</dbReference>
<accession>A0A1H3AM07</accession>
<gene>
    <name evidence="2" type="ORF">SAMN05444358_104220</name>
</gene>
<dbReference type="Proteomes" id="UP000183400">
    <property type="component" value="Unassembled WGS sequence"/>
</dbReference>
<dbReference type="InterPro" id="IPR016181">
    <property type="entry name" value="Acyl_CoA_acyltransferase"/>
</dbReference>
<feature type="domain" description="N-acetyltransferase" evidence="1">
    <location>
        <begin position="1"/>
        <end position="190"/>
    </location>
</feature>
<organism evidence="2 3">
    <name type="scientific">Ruegeria halocynthiae</name>
    <dbReference type="NCBI Taxonomy" id="985054"/>
    <lineage>
        <taxon>Bacteria</taxon>
        <taxon>Pseudomonadati</taxon>
        <taxon>Pseudomonadota</taxon>
        <taxon>Alphaproteobacteria</taxon>
        <taxon>Rhodobacterales</taxon>
        <taxon>Roseobacteraceae</taxon>
        <taxon>Ruegeria</taxon>
    </lineage>
</organism>
<dbReference type="PANTHER" id="PTHR42791:SF1">
    <property type="entry name" value="N-ACETYLTRANSFERASE DOMAIN-CONTAINING PROTEIN"/>
    <property type="match status" value="1"/>
</dbReference>
<keyword evidence="2" id="KW-0808">Transferase</keyword>
<dbReference type="PANTHER" id="PTHR42791">
    <property type="entry name" value="GNAT FAMILY ACETYLTRANSFERASE"/>
    <property type="match status" value="1"/>
</dbReference>
<evidence type="ECO:0000313" key="2">
    <source>
        <dbReference type="EMBL" id="SDX30418.1"/>
    </source>
</evidence>